<dbReference type="HOGENOM" id="CLU_041901_0_0_2"/>
<dbReference type="GeneID" id="24843367"/>
<dbReference type="GO" id="GO:0051607">
    <property type="term" value="P:defense response to virus"/>
    <property type="evidence" value="ECO:0007669"/>
    <property type="project" value="UniProtKB-KW"/>
</dbReference>
<reference evidence="3 4" key="1">
    <citation type="submission" date="2014-07" db="EMBL/GenBank/DDBJ databases">
        <title>Methanogenic archaea and the global carbon cycle.</title>
        <authorList>
            <person name="Henriksen J.R."/>
            <person name="Luke J."/>
            <person name="Reinhart S."/>
            <person name="Benedict M.N."/>
            <person name="Youngblut N.D."/>
            <person name="Metcalf M.E."/>
            <person name="Whitaker R.J."/>
            <person name="Metcalf W.W."/>
        </authorList>
    </citation>
    <scope>NUCLEOTIDE SEQUENCE [LARGE SCALE GENOMIC DNA]</scope>
    <source>
        <strain evidence="3 4">MS</strain>
    </source>
</reference>
<dbReference type="KEGG" id="mby:MSBRM_0210"/>
<feature type="domain" description="CRISPR type III-associated protein" evidence="2">
    <location>
        <begin position="24"/>
        <end position="193"/>
    </location>
</feature>
<dbReference type="PANTHER" id="PTHR35579:SF6">
    <property type="entry name" value="DUF324 DOMAIN-CONTAINING PROTEIN"/>
    <property type="match status" value="1"/>
</dbReference>
<accession>A0A0E3QPP7</accession>
<dbReference type="Proteomes" id="UP000033033">
    <property type="component" value="Chromosome"/>
</dbReference>
<dbReference type="EMBL" id="CP009528">
    <property type="protein sequence ID" value="AKB53208.1"/>
    <property type="molecule type" value="Genomic_DNA"/>
</dbReference>
<dbReference type="RefSeq" id="WP_048154147.1">
    <property type="nucleotide sequence ID" value="NZ_CP009528.1"/>
</dbReference>
<evidence type="ECO:0000259" key="2">
    <source>
        <dbReference type="Pfam" id="PF03787"/>
    </source>
</evidence>
<dbReference type="InterPro" id="IPR052216">
    <property type="entry name" value="CRISPR_Csm3_endoribonuclease"/>
</dbReference>
<dbReference type="STRING" id="1434108.MSBRM_0210"/>
<gene>
    <name evidence="3" type="ORF">MSBRM_0210</name>
</gene>
<evidence type="ECO:0000313" key="4">
    <source>
        <dbReference type="Proteomes" id="UP000033033"/>
    </source>
</evidence>
<dbReference type="InterPro" id="IPR005537">
    <property type="entry name" value="RAMP_III_fam"/>
</dbReference>
<protein>
    <submittedName>
        <fullName evidence="3">DUF324 domain-containing protein</fullName>
    </submittedName>
</protein>
<sequence length="475" mass="53174">MDNSHWLKSREIVDRIIIRGSLILETPTYFGAGDHDELVDIPLAVDPLEGKTLLTGASLAGALRSYLREYEHGYGQQGDKKSLYMNLFGNQEDDEGEQSLLIVNDSLGEKPKVELRDGVKIDNKTRTAKDKHKFDFELIEAGTCFLIEMELLLPKEDTRKEKLLLGLAIALKGLEKGEISLGFRKRRGFGSCKIKEWNVCRYNLTTPKGLINWLNEDLKEEKRGQNILTLLGINESNLIDKRYLFTMNATFSLDGSMIIRSGYDKTDAPDIVHLHSNRNGESIPVLSGTSLAGSLRARAFRITKTIGSEEKASEMINRLFGPEIKSPADKASASQLITTENEITNPLNLVQQRIKIDRFTGSSLPTALFDEQPIFEQKGTNVKFKVQIQKPENAQIGLLLLLLKDLWTGDLPLGGEASVGRGRLRGLNAKLTYKESFNIQHVWEINKKNNGKIEIVGDRDRLENYVSDFIGGIAA</sequence>
<dbReference type="PANTHER" id="PTHR35579">
    <property type="entry name" value="CRISPR SYSTEM CMS ENDORIBONUCLEASE CSM3"/>
    <property type="match status" value="1"/>
</dbReference>
<dbReference type="AlphaFoldDB" id="A0A0E3QPP7"/>
<organism evidence="3 4">
    <name type="scientific">Methanosarcina barkeri MS</name>
    <dbReference type="NCBI Taxonomy" id="1434108"/>
    <lineage>
        <taxon>Archaea</taxon>
        <taxon>Methanobacteriati</taxon>
        <taxon>Methanobacteriota</taxon>
        <taxon>Stenosarchaea group</taxon>
        <taxon>Methanomicrobia</taxon>
        <taxon>Methanosarcinales</taxon>
        <taxon>Methanosarcinaceae</taxon>
        <taxon>Methanosarcina</taxon>
    </lineage>
</organism>
<proteinExistence type="predicted"/>
<dbReference type="CDD" id="cd09726">
    <property type="entry name" value="RAMP_I_III"/>
    <property type="match status" value="2"/>
</dbReference>
<dbReference type="PATRIC" id="fig|1434108.4.peg.218"/>
<name>A0A0E3QPP7_METBA</name>
<dbReference type="Pfam" id="PF03787">
    <property type="entry name" value="RAMPs"/>
    <property type="match status" value="2"/>
</dbReference>
<evidence type="ECO:0000256" key="1">
    <source>
        <dbReference type="ARBA" id="ARBA00023118"/>
    </source>
</evidence>
<keyword evidence="1" id="KW-0051">Antiviral defense</keyword>
<evidence type="ECO:0000313" key="3">
    <source>
        <dbReference type="EMBL" id="AKB53208.1"/>
    </source>
</evidence>
<feature type="domain" description="CRISPR type III-associated protein" evidence="2">
    <location>
        <begin position="274"/>
        <end position="425"/>
    </location>
</feature>
<keyword evidence="4" id="KW-1185">Reference proteome</keyword>